<dbReference type="AlphaFoldDB" id="A0AAV4C7D2"/>
<dbReference type="Gene3D" id="3.30.70.270">
    <property type="match status" value="2"/>
</dbReference>
<organism evidence="10 11">
    <name type="scientific">Plakobranchus ocellatus</name>
    <dbReference type="NCBI Taxonomy" id="259542"/>
    <lineage>
        <taxon>Eukaryota</taxon>
        <taxon>Metazoa</taxon>
        <taxon>Spiralia</taxon>
        <taxon>Lophotrochozoa</taxon>
        <taxon>Mollusca</taxon>
        <taxon>Gastropoda</taxon>
        <taxon>Heterobranchia</taxon>
        <taxon>Euthyneura</taxon>
        <taxon>Panpulmonata</taxon>
        <taxon>Sacoglossa</taxon>
        <taxon>Placobranchoidea</taxon>
        <taxon>Plakobranchidae</taxon>
        <taxon>Plakobranchus</taxon>
    </lineage>
</organism>
<evidence type="ECO:0000313" key="10">
    <source>
        <dbReference type="EMBL" id="GFO26979.1"/>
    </source>
</evidence>
<name>A0AAV4C7D2_9GAST</name>
<evidence type="ECO:0000256" key="8">
    <source>
        <dbReference type="ARBA" id="ARBA00023268"/>
    </source>
</evidence>
<keyword evidence="4" id="KW-0255">Endonuclease</keyword>
<dbReference type="GO" id="GO:0003723">
    <property type="term" value="F:RNA binding"/>
    <property type="evidence" value="ECO:0007669"/>
    <property type="project" value="UniProtKB-KW"/>
</dbReference>
<dbReference type="Gene3D" id="2.40.70.10">
    <property type="entry name" value="Acid Proteases"/>
    <property type="match status" value="1"/>
</dbReference>
<dbReference type="PANTHER" id="PTHR37984">
    <property type="entry name" value="PROTEIN CBG26694"/>
    <property type="match status" value="1"/>
</dbReference>
<comment type="caution">
    <text evidence="10">The sequence shown here is derived from an EMBL/GenBank/DDBJ whole genome shotgun (WGS) entry which is preliminary data.</text>
</comment>
<dbReference type="InterPro" id="IPR043128">
    <property type="entry name" value="Rev_trsase/Diguanyl_cyclase"/>
</dbReference>
<keyword evidence="5" id="KW-0460">Magnesium</keyword>
<dbReference type="SUPFAM" id="SSF50630">
    <property type="entry name" value="Acid proteases"/>
    <property type="match status" value="1"/>
</dbReference>
<dbReference type="Pfam" id="PF17919">
    <property type="entry name" value="RT_RNaseH_2"/>
    <property type="match status" value="1"/>
</dbReference>
<dbReference type="Proteomes" id="UP000735302">
    <property type="component" value="Unassembled WGS sequence"/>
</dbReference>
<evidence type="ECO:0000313" key="11">
    <source>
        <dbReference type="Proteomes" id="UP000735302"/>
    </source>
</evidence>
<evidence type="ECO:0000256" key="1">
    <source>
        <dbReference type="ARBA" id="ARBA00022679"/>
    </source>
</evidence>
<evidence type="ECO:0000256" key="3">
    <source>
        <dbReference type="ARBA" id="ARBA00022722"/>
    </source>
</evidence>
<dbReference type="InterPro" id="IPR050951">
    <property type="entry name" value="Retrovirus_Pol_polyprotein"/>
</dbReference>
<dbReference type="GO" id="GO:0006508">
    <property type="term" value="P:proteolysis"/>
    <property type="evidence" value="ECO:0007669"/>
    <property type="project" value="InterPro"/>
</dbReference>
<dbReference type="InterPro" id="IPR021109">
    <property type="entry name" value="Peptidase_aspartic_dom_sf"/>
</dbReference>
<keyword evidence="4" id="KW-0378">Hydrolase</keyword>
<dbReference type="InterPro" id="IPR041577">
    <property type="entry name" value="RT_RNaseH_2"/>
</dbReference>
<dbReference type="GO" id="GO:0015074">
    <property type="term" value="P:DNA integration"/>
    <property type="evidence" value="ECO:0007669"/>
    <property type="project" value="UniProtKB-KW"/>
</dbReference>
<dbReference type="FunFam" id="3.30.70.270:FF:000020">
    <property type="entry name" value="Transposon Tf2-6 polyprotein-like Protein"/>
    <property type="match status" value="1"/>
</dbReference>
<feature type="domain" description="Reverse transcriptase/retrotransposon-derived protein RNase H-like" evidence="9">
    <location>
        <begin position="425"/>
        <end position="493"/>
    </location>
</feature>
<dbReference type="PANTHER" id="PTHR37984:SF5">
    <property type="entry name" value="PROTEIN NYNRIN-LIKE"/>
    <property type="match status" value="1"/>
</dbReference>
<evidence type="ECO:0000256" key="7">
    <source>
        <dbReference type="ARBA" id="ARBA00022908"/>
    </source>
</evidence>
<keyword evidence="3" id="KW-0540">Nuclease</keyword>
<accession>A0AAV4C7D2</accession>
<keyword evidence="11" id="KW-1185">Reference proteome</keyword>
<keyword evidence="2" id="KW-0548">Nucleotidyltransferase</keyword>
<keyword evidence="6" id="KW-0694">RNA-binding</keyword>
<dbReference type="InterPro" id="IPR034122">
    <property type="entry name" value="Retropepsin-like_bacterial"/>
</dbReference>
<evidence type="ECO:0000256" key="2">
    <source>
        <dbReference type="ARBA" id="ARBA00022695"/>
    </source>
</evidence>
<dbReference type="InterPro" id="IPR001969">
    <property type="entry name" value="Aspartic_peptidase_AS"/>
</dbReference>
<dbReference type="GO" id="GO:0004519">
    <property type="term" value="F:endonuclease activity"/>
    <property type="evidence" value="ECO:0007669"/>
    <property type="project" value="UniProtKB-KW"/>
</dbReference>
<evidence type="ECO:0000256" key="6">
    <source>
        <dbReference type="ARBA" id="ARBA00022884"/>
    </source>
</evidence>
<dbReference type="Pfam" id="PF13975">
    <property type="entry name" value="gag-asp_proteas"/>
    <property type="match status" value="1"/>
</dbReference>
<proteinExistence type="predicted"/>
<evidence type="ECO:0000256" key="5">
    <source>
        <dbReference type="ARBA" id="ARBA00022842"/>
    </source>
</evidence>
<dbReference type="GO" id="GO:0016779">
    <property type="term" value="F:nucleotidyltransferase activity"/>
    <property type="evidence" value="ECO:0007669"/>
    <property type="project" value="UniProtKB-KW"/>
</dbReference>
<keyword evidence="7" id="KW-0229">DNA integration</keyword>
<keyword evidence="8" id="KW-0511">Multifunctional enzyme</keyword>
<gene>
    <name evidence="10" type="ORF">PoB_005348400</name>
</gene>
<dbReference type="SUPFAM" id="SSF56672">
    <property type="entry name" value="DNA/RNA polymerases"/>
    <property type="match status" value="1"/>
</dbReference>
<dbReference type="GO" id="GO:0004190">
    <property type="term" value="F:aspartic-type endopeptidase activity"/>
    <property type="evidence" value="ECO:0007669"/>
    <property type="project" value="InterPro"/>
</dbReference>
<dbReference type="PROSITE" id="PS00141">
    <property type="entry name" value="ASP_PROTEASE"/>
    <property type="match status" value="1"/>
</dbReference>
<dbReference type="EMBL" id="BLXT01005873">
    <property type="protein sequence ID" value="GFO26979.1"/>
    <property type="molecule type" value="Genomic_DNA"/>
</dbReference>
<reference evidence="10 11" key="1">
    <citation type="journal article" date="2021" name="Elife">
        <title>Chloroplast acquisition without the gene transfer in kleptoplastic sea slugs, Plakobranchus ocellatus.</title>
        <authorList>
            <person name="Maeda T."/>
            <person name="Takahashi S."/>
            <person name="Yoshida T."/>
            <person name="Shimamura S."/>
            <person name="Takaki Y."/>
            <person name="Nagai Y."/>
            <person name="Toyoda A."/>
            <person name="Suzuki Y."/>
            <person name="Arimoto A."/>
            <person name="Ishii H."/>
            <person name="Satoh N."/>
            <person name="Nishiyama T."/>
            <person name="Hasebe M."/>
            <person name="Maruyama T."/>
            <person name="Minagawa J."/>
            <person name="Obokata J."/>
            <person name="Shigenobu S."/>
        </authorList>
    </citation>
    <scope>NUCLEOTIDE SEQUENCE [LARGE SCALE GENOMIC DNA]</scope>
</reference>
<dbReference type="InterPro" id="IPR043502">
    <property type="entry name" value="DNA/RNA_pol_sf"/>
</dbReference>
<protein>
    <submittedName>
        <fullName evidence="10">Pol polyprotein</fullName>
    </submittedName>
</protein>
<sequence>MGQTPKVAIRIAGEKVMAMVDTGSQVTTVSEDLVRRWHRSSVQPLPLSSFKLTAANGLYISMSGYLVADVKVNGQVVENAVVMVLKDQPGKGATCLLGMNVLQHIPGLGLPVCCANSRSPSVKVKSSKHLVRTTGPAVIIPASSVQIISVTCCNPAWTRNVLMEPAIHHPKPGLFILQTFANVERGKTAIPIVNATTEDLILNPRRVVGTATDTVIEQVVDLRVDSMISHQPSTSQAADDLGEKGYGIDPSVVDLSKLSINPNLSSNQRKELDALIFKFADVFQWTDSDLGYTDLIRHKIIVTDDMPVAQATGAYHQRTLKRELGVKLKPSKCQFLQEETSFLGHRISRQGIRTDPNKIAAVIEFPTPKTLRNVREFVGLASYYRRFVKDFAKKAKPLHRLISEVHQRYPQDTKKGERKELQDLWSPECQQAFWDLKVALTSDTVLGYADYSKEFILEVDVCKEGLGAVLSHKQDDWLGVIAYASRSVRPSENTDALSRNPVEPAPKSNNEYVAVTAMSATFSAPLKSSDIPPEIAVNACQAYSNETSQLPLPEVLDISGI</sequence>
<dbReference type="CDD" id="cd05483">
    <property type="entry name" value="retropepsin_like_bacteria"/>
    <property type="match status" value="1"/>
</dbReference>
<keyword evidence="1" id="KW-0808">Transferase</keyword>
<evidence type="ECO:0000259" key="9">
    <source>
        <dbReference type="Pfam" id="PF17919"/>
    </source>
</evidence>
<dbReference type="Gene3D" id="3.10.20.370">
    <property type="match status" value="1"/>
</dbReference>
<evidence type="ECO:0000256" key="4">
    <source>
        <dbReference type="ARBA" id="ARBA00022759"/>
    </source>
</evidence>